<dbReference type="InterPro" id="IPR039261">
    <property type="entry name" value="FNR_nucleotide-bd"/>
</dbReference>
<dbReference type="GO" id="GO:0005829">
    <property type="term" value="C:cytosol"/>
    <property type="evidence" value="ECO:0007669"/>
    <property type="project" value="TreeGrafter"/>
</dbReference>
<evidence type="ECO:0000256" key="2">
    <source>
        <dbReference type="ARBA" id="ARBA00001974"/>
    </source>
</evidence>
<keyword evidence="5" id="KW-0274">FAD</keyword>
<evidence type="ECO:0000259" key="8">
    <source>
        <dbReference type="PROSITE" id="PS51384"/>
    </source>
</evidence>
<protein>
    <submittedName>
        <fullName evidence="9">Sulfite reductase subunit (CysJ)</fullName>
        <ecNumber evidence="9">1.8.1.2</ecNumber>
    </submittedName>
</protein>
<dbReference type="PRINTS" id="PR00371">
    <property type="entry name" value="FPNCR"/>
</dbReference>
<dbReference type="InterPro" id="IPR003097">
    <property type="entry name" value="CysJ-like_FAD-binding"/>
</dbReference>
<dbReference type="PROSITE" id="PS51384">
    <property type="entry name" value="FAD_FR"/>
    <property type="match status" value="1"/>
</dbReference>
<accession>A0A075GWM1</accession>
<comment type="cofactor">
    <cofactor evidence="1">
        <name>FMN</name>
        <dbReference type="ChEBI" id="CHEBI:58210"/>
    </cofactor>
</comment>
<keyword evidence="3" id="KW-0285">Flavoprotein</keyword>
<evidence type="ECO:0000256" key="5">
    <source>
        <dbReference type="ARBA" id="ARBA00022827"/>
    </source>
</evidence>
<dbReference type="InterPro" id="IPR017938">
    <property type="entry name" value="Riboflavin_synthase-like_b-brl"/>
</dbReference>
<feature type="domain" description="FAD-binding FR-type" evidence="8">
    <location>
        <begin position="6"/>
        <end position="225"/>
    </location>
</feature>
<dbReference type="PANTHER" id="PTHR19384:SF128">
    <property type="entry name" value="NADPH OXIDOREDUCTASE A"/>
    <property type="match status" value="1"/>
</dbReference>
<dbReference type="AlphaFoldDB" id="A0A075GWM1"/>
<evidence type="ECO:0000256" key="1">
    <source>
        <dbReference type="ARBA" id="ARBA00001917"/>
    </source>
</evidence>
<dbReference type="Gene3D" id="2.40.30.10">
    <property type="entry name" value="Translation factors"/>
    <property type="match status" value="1"/>
</dbReference>
<keyword evidence="4" id="KW-0288">FMN</keyword>
<dbReference type="GO" id="GO:0010181">
    <property type="term" value="F:FMN binding"/>
    <property type="evidence" value="ECO:0007669"/>
    <property type="project" value="TreeGrafter"/>
</dbReference>
<dbReference type="InterPro" id="IPR001433">
    <property type="entry name" value="OxRdtase_FAD/NAD-bd"/>
</dbReference>
<keyword evidence="6" id="KW-0521">NADP</keyword>
<dbReference type="SUPFAM" id="SSF63380">
    <property type="entry name" value="Riboflavin synthase domain-like"/>
    <property type="match status" value="1"/>
</dbReference>
<dbReference type="PANTHER" id="PTHR19384">
    <property type="entry name" value="NITRIC OXIDE SYNTHASE-RELATED"/>
    <property type="match status" value="1"/>
</dbReference>
<evidence type="ECO:0000256" key="4">
    <source>
        <dbReference type="ARBA" id="ARBA00022643"/>
    </source>
</evidence>
<dbReference type="Gene3D" id="3.40.50.80">
    <property type="entry name" value="Nucleotide-binding domain of ferredoxin-NADP reductase (FNR) module"/>
    <property type="match status" value="1"/>
</dbReference>
<dbReference type="Pfam" id="PF00175">
    <property type="entry name" value="NAD_binding_1"/>
    <property type="match status" value="1"/>
</dbReference>
<dbReference type="EC" id="1.8.1.2" evidence="9"/>
<gene>
    <name evidence="9" type="primary">cysJ</name>
</gene>
<dbReference type="FunFam" id="3.40.50.80:FF:000001">
    <property type="entry name" value="NADPH--cytochrome P450 reductase 1"/>
    <property type="match status" value="1"/>
</dbReference>
<keyword evidence="7 9" id="KW-0560">Oxidoreductase</keyword>
<dbReference type="Pfam" id="PF00667">
    <property type="entry name" value="FAD_binding_1"/>
    <property type="match status" value="1"/>
</dbReference>
<dbReference type="GO" id="GO:0050660">
    <property type="term" value="F:flavin adenine dinucleotide binding"/>
    <property type="evidence" value="ECO:0007669"/>
    <property type="project" value="TreeGrafter"/>
</dbReference>
<sequence>MEYGRKNPFPATIKEAYCLARDDVKETFHYVVDITGSGLEYKAGDSLGLFPRNDSELVDALLAKLGASGDEVVELKRKGEMSFREALENHLTIHRANRKFLKPLMAKLPSGDQPGLEQLLADRTALDQYLNVRDYIDILDEYPTVSFSAQEFAQSVGGITPRLYSIASAPAAHPGEVHLTVAVVRYHNFERDRAGLATGFIADRVTVGETEMPVFIQPTREFVIPEDGSRDVIMVGPGTGIAPFRAFLEQRELDGATGRNWLIFGEWFEKTTFFYEEEFRGWQESGLLTRLDTAFSRDQPDKIYVQHRLQQASAEIWKWLEGGAYFYVCGDKDYMAKDVHQALIDIAREHGSFSDEEAEHYVNRTLMKEEKRYLRDVY</sequence>
<comment type="cofactor">
    <cofactor evidence="2">
        <name>FAD</name>
        <dbReference type="ChEBI" id="CHEBI:57692"/>
    </cofactor>
</comment>
<evidence type="ECO:0000256" key="3">
    <source>
        <dbReference type="ARBA" id="ARBA00022630"/>
    </source>
</evidence>
<dbReference type="InterPro" id="IPR023173">
    <property type="entry name" value="NADPH_Cyt_P450_Rdtase_alpha"/>
</dbReference>
<evidence type="ECO:0000256" key="6">
    <source>
        <dbReference type="ARBA" id="ARBA00022857"/>
    </source>
</evidence>
<dbReference type="SUPFAM" id="SSF52343">
    <property type="entry name" value="Ferredoxin reductase-like, C-terminal NADP-linked domain"/>
    <property type="match status" value="1"/>
</dbReference>
<dbReference type="InterPro" id="IPR001709">
    <property type="entry name" value="Flavoprot_Pyr_Nucl_cyt_Rdtase"/>
</dbReference>
<dbReference type="EMBL" id="KF900777">
    <property type="protein sequence ID" value="AIF06672.1"/>
    <property type="molecule type" value="Genomic_DNA"/>
</dbReference>
<evidence type="ECO:0000256" key="7">
    <source>
        <dbReference type="ARBA" id="ARBA00023002"/>
    </source>
</evidence>
<dbReference type="GO" id="GO:0004783">
    <property type="term" value="F:sulfite reductase (NADPH) activity"/>
    <property type="evidence" value="ECO:0007669"/>
    <property type="project" value="UniProtKB-EC"/>
</dbReference>
<reference evidence="9" key="1">
    <citation type="journal article" date="2014" name="Genome Biol. Evol.">
        <title>Pangenome evidence for extensive interdomain horizontal transfer affecting lineage core and shell genes in uncultured planktonic thaumarchaeota and euryarchaeota.</title>
        <authorList>
            <person name="Deschamps P."/>
            <person name="Zivanovic Y."/>
            <person name="Moreira D."/>
            <person name="Rodriguez-Valera F."/>
            <person name="Lopez-Garcia P."/>
        </authorList>
    </citation>
    <scope>NUCLEOTIDE SEQUENCE</scope>
</reference>
<dbReference type="CDD" id="cd06199">
    <property type="entry name" value="SiR"/>
    <property type="match status" value="1"/>
</dbReference>
<dbReference type="Gene3D" id="1.20.990.10">
    <property type="entry name" value="NADPH-cytochrome p450 Reductase, Chain A, domain 3"/>
    <property type="match status" value="1"/>
</dbReference>
<dbReference type="InterPro" id="IPR017927">
    <property type="entry name" value="FAD-bd_FR_type"/>
</dbReference>
<evidence type="ECO:0000313" key="9">
    <source>
        <dbReference type="EMBL" id="AIF06672.1"/>
    </source>
</evidence>
<name>A0A075GWM1_9EURY</name>
<organism evidence="9">
    <name type="scientific">uncultured marine group II/III euryarchaeote KM3_194_G04</name>
    <dbReference type="NCBI Taxonomy" id="1457969"/>
    <lineage>
        <taxon>Archaea</taxon>
        <taxon>Methanobacteriati</taxon>
        <taxon>Methanobacteriota</taxon>
        <taxon>environmental samples</taxon>
    </lineage>
</organism>
<proteinExistence type="predicted"/>